<accession>A0A1Y1SCH6</accession>
<dbReference type="AlphaFoldDB" id="A0A1Y1SCH6"/>
<proteinExistence type="predicted"/>
<dbReference type="Gene3D" id="3.40.50.300">
    <property type="entry name" value="P-loop containing nucleotide triphosphate hydrolases"/>
    <property type="match status" value="1"/>
</dbReference>
<dbReference type="InterPro" id="IPR027417">
    <property type="entry name" value="P-loop_NTPase"/>
</dbReference>
<gene>
    <name evidence="1" type="ORF">ATO7_13563</name>
</gene>
<dbReference type="EMBL" id="AQQV01000003">
    <property type="protein sequence ID" value="ORE86328.1"/>
    <property type="molecule type" value="Genomic_DNA"/>
</dbReference>
<dbReference type="SUPFAM" id="SSF52540">
    <property type="entry name" value="P-loop containing nucleoside triphosphate hydrolases"/>
    <property type="match status" value="1"/>
</dbReference>
<keyword evidence="2" id="KW-1185">Reference proteome</keyword>
<evidence type="ECO:0000313" key="1">
    <source>
        <dbReference type="EMBL" id="ORE86328.1"/>
    </source>
</evidence>
<organism evidence="1 2">
    <name type="scientific">Oceanococcus atlanticus</name>
    <dbReference type="NCBI Taxonomy" id="1317117"/>
    <lineage>
        <taxon>Bacteria</taxon>
        <taxon>Pseudomonadati</taxon>
        <taxon>Pseudomonadota</taxon>
        <taxon>Gammaproteobacteria</taxon>
        <taxon>Chromatiales</taxon>
        <taxon>Oceanococcaceae</taxon>
        <taxon>Oceanococcus</taxon>
    </lineage>
</organism>
<dbReference type="Pfam" id="PF03308">
    <property type="entry name" value="MeaB"/>
    <property type="match status" value="1"/>
</dbReference>
<evidence type="ECO:0000313" key="2">
    <source>
        <dbReference type="Proteomes" id="UP000192342"/>
    </source>
</evidence>
<comment type="caution">
    <text evidence="1">The sequence shown here is derived from an EMBL/GenBank/DDBJ whole genome shotgun (WGS) entry which is preliminary data.</text>
</comment>
<dbReference type="Proteomes" id="UP000192342">
    <property type="component" value="Unassembled WGS sequence"/>
</dbReference>
<sequence>MSMLSTSADYDAALLDWLQQRIDAQAGCLVLGICGSQGSGKSTLATNLVQSLQTRGLRCASLSLDDLYLTHAERQELARSVHPLLATRGVPGTHDVAMGCSVIDAARQLSPGETVLFPRFNKAQDDRHPECDWDDVKGPLDLLIFEGWCVGVGAQDAAALVSAVNPLECHEDADGAWRQWVNQQLKQNYPALFGRLDALLYLRIPGWSAVLDWRRQQEAETAANNRAQNHRLMDERQLQRFIQHYQRLTQHALNTLPQQADVVRSIDAAHQVIAQDIRS</sequence>
<reference evidence="1 2" key="1">
    <citation type="submission" date="2013-04" db="EMBL/GenBank/DDBJ databases">
        <title>Oceanococcus atlanticus 22II-S10r2 Genome Sequencing.</title>
        <authorList>
            <person name="Lai Q."/>
            <person name="Li G."/>
            <person name="Shao Z."/>
        </authorList>
    </citation>
    <scope>NUCLEOTIDE SEQUENCE [LARGE SCALE GENOMIC DNA]</scope>
    <source>
        <strain evidence="1 2">22II-S10r2</strain>
    </source>
</reference>
<name>A0A1Y1SCH6_9GAMM</name>
<protein>
    <submittedName>
        <fullName evidence="1">Uncharacterized protein</fullName>
    </submittedName>
</protein>
<dbReference type="STRING" id="1317117.ATO7_13563"/>